<proteinExistence type="predicted"/>
<organism evidence="1 2">
    <name type="scientific">Sphaerosporella brunnea</name>
    <dbReference type="NCBI Taxonomy" id="1250544"/>
    <lineage>
        <taxon>Eukaryota</taxon>
        <taxon>Fungi</taxon>
        <taxon>Dikarya</taxon>
        <taxon>Ascomycota</taxon>
        <taxon>Pezizomycotina</taxon>
        <taxon>Pezizomycetes</taxon>
        <taxon>Pezizales</taxon>
        <taxon>Pyronemataceae</taxon>
        <taxon>Sphaerosporella</taxon>
    </lineage>
</organism>
<dbReference type="AlphaFoldDB" id="A0A5J5EKS1"/>
<reference evidence="1 2" key="1">
    <citation type="submission" date="2019-09" db="EMBL/GenBank/DDBJ databases">
        <title>Draft genome of the ectomycorrhizal ascomycete Sphaerosporella brunnea.</title>
        <authorList>
            <consortium name="DOE Joint Genome Institute"/>
            <person name="Benucci G.M."/>
            <person name="Marozzi G."/>
            <person name="Antonielli L."/>
            <person name="Sanchez S."/>
            <person name="Marco P."/>
            <person name="Wang X."/>
            <person name="Falini L.B."/>
            <person name="Barry K."/>
            <person name="Haridas S."/>
            <person name="Lipzen A."/>
            <person name="Labutti K."/>
            <person name="Grigoriev I.V."/>
            <person name="Murat C."/>
            <person name="Martin F."/>
            <person name="Albertini E."/>
            <person name="Donnini D."/>
            <person name="Bonito G."/>
        </authorList>
    </citation>
    <scope>NUCLEOTIDE SEQUENCE [LARGE SCALE GENOMIC DNA]</scope>
    <source>
        <strain evidence="1 2">Sb_GMNB300</strain>
    </source>
</reference>
<keyword evidence="2" id="KW-1185">Reference proteome</keyword>
<dbReference type="Proteomes" id="UP000326924">
    <property type="component" value="Unassembled WGS sequence"/>
</dbReference>
<accession>A0A5J5EKS1</accession>
<sequence length="192" mass="21479">MWGNRIRSQKHFGNRKRRELPHVPVLELLEELEADKTADDERPHRVEEKMVPAELVPDLLVRSLGSFNSISERLRTQQKNDAGRSGRVGARSTLRNQSGAGFTHCGLEISEDSHYARGVGARLPPIECEGVRFNLKMTWAPQKNAAGRSGRVAACSTLWKDVWKITVQEQLAISLARAFRQGAIAYGGYSML</sequence>
<dbReference type="InParanoid" id="A0A5J5EKS1"/>
<name>A0A5J5EKS1_9PEZI</name>
<protein>
    <submittedName>
        <fullName evidence="1">Uncharacterized protein</fullName>
    </submittedName>
</protein>
<gene>
    <name evidence="1" type="ORF">FN846DRAFT_893454</name>
</gene>
<dbReference type="EMBL" id="VXIS01000221">
    <property type="protein sequence ID" value="KAA8896232.1"/>
    <property type="molecule type" value="Genomic_DNA"/>
</dbReference>
<comment type="caution">
    <text evidence="1">The sequence shown here is derived from an EMBL/GenBank/DDBJ whole genome shotgun (WGS) entry which is preliminary data.</text>
</comment>
<evidence type="ECO:0000313" key="2">
    <source>
        <dbReference type="Proteomes" id="UP000326924"/>
    </source>
</evidence>
<evidence type="ECO:0000313" key="1">
    <source>
        <dbReference type="EMBL" id="KAA8896232.1"/>
    </source>
</evidence>